<sequence length="75" mass="8547">MRLSLSLPPPGRVALESFALMKHILSAAPLWSFPDEKKASESLPKPLLLGETAQRKYRILLPQPHLLLVRRRPRL</sequence>
<evidence type="ECO:0000313" key="2">
    <source>
        <dbReference type="Proteomes" id="UP000663859"/>
    </source>
</evidence>
<organism evidence="1 2">
    <name type="scientific">Candidatus Methylacidithermus pantelleriae</name>
    <dbReference type="NCBI Taxonomy" id="2744239"/>
    <lineage>
        <taxon>Bacteria</taxon>
        <taxon>Pseudomonadati</taxon>
        <taxon>Verrucomicrobiota</taxon>
        <taxon>Methylacidiphilae</taxon>
        <taxon>Methylacidiphilales</taxon>
        <taxon>Methylacidiphilaceae</taxon>
        <taxon>Candidatus Methylacidithermus</taxon>
    </lineage>
</organism>
<name>A0A8J2BJZ6_9BACT</name>
<keyword evidence="2" id="KW-1185">Reference proteome</keyword>
<gene>
    <name evidence="1" type="ORF">MPNT_40162</name>
</gene>
<dbReference type="AlphaFoldDB" id="A0A8J2BJZ6"/>
<comment type="caution">
    <text evidence="1">The sequence shown here is derived from an EMBL/GenBank/DDBJ whole genome shotgun (WGS) entry which is preliminary data.</text>
</comment>
<accession>A0A8J2BJZ6</accession>
<proteinExistence type="predicted"/>
<reference evidence="1" key="1">
    <citation type="submission" date="2021-02" db="EMBL/GenBank/DDBJ databases">
        <authorList>
            <person name="Cremers G."/>
            <person name="Picone N."/>
        </authorList>
    </citation>
    <scope>NUCLEOTIDE SEQUENCE</scope>
    <source>
        <strain evidence="1">PQ17</strain>
    </source>
</reference>
<evidence type="ECO:0000313" key="1">
    <source>
        <dbReference type="EMBL" id="CAF0701140.1"/>
    </source>
</evidence>
<dbReference type="Proteomes" id="UP000663859">
    <property type="component" value="Unassembled WGS sequence"/>
</dbReference>
<protein>
    <submittedName>
        <fullName evidence="1">Uncharacterized protein</fullName>
    </submittedName>
</protein>
<dbReference type="EMBL" id="CAJNOB010000034">
    <property type="protein sequence ID" value="CAF0701140.1"/>
    <property type="molecule type" value="Genomic_DNA"/>
</dbReference>